<dbReference type="RefSeq" id="WP_284250217.1">
    <property type="nucleotide sequence ID" value="NZ_BSUM01000001.1"/>
</dbReference>
<reference evidence="2" key="2">
    <citation type="submission" date="2023-02" db="EMBL/GenBank/DDBJ databases">
        <authorList>
            <person name="Sun Q."/>
            <person name="Mori K."/>
        </authorList>
    </citation>
    <scope>NUCLEOTIDE SEQUENCE</scope>
    <source>
        <strain evidence="2">NBRC 112290</strain>
    </source>
</reference>
<evidence type="ECO:0000313" key="2">
    <source>
        <dbReference type="EMBL" id="GMA31373.1"/>
    </source>
</evidence>
<feature type="compositionally biased region" description="Basic residues" evidence="1">
    <location>
        <begin position="1"/>
        <end position="11"/>
    </location>
</feature>
<accession>A0AA38CNN1</accession>
<organism evidence="2 3">
    <name type="scientific">Litorihabitans aurantiacus</name>
    <dbReference type="NCBI Taxonomy" id="1930061"/>
    <lineage>
        <taxon>Bacteria</taxon>
        <taxon>Bacillati</taxon>
        <taxon>Actinomycetota</taxon>
        <taxon>Actinomycetes</taxon>
        <taxon>Micrococcales</taxon>
        <taxon>Beutenbergiaceae</taxon>
        <taxon>Litorihabitans</taxon>
    </lineage>
</organism>
<feature type="region of interest" description="Disordered" evidence="1">
    <location>
        <begin position="1"/>
        <end position="30"/>
    </location>
</feature>
<reference evidence="2" key="1">
    <citation type="journal article" date="2014" name="Int. J. Syst. Evol. Microbiol.">
        <title>Complete genome sequence of Corynebacterium casei LMG S-19264T (=DSM 44701T), isolated from a smear-ripened cheese.</title>
        <authorList>
            <consortium name="US DOE Joint Genome Institute (JGI-PGF)"/>
            <person name="Walter F."/>
            <person name="Albersmeier A."/>
            <person name="Kalinowski J."/>
            <person name="Ruckert C."/>
        </authorList>
    </citation>
    <scope>NUCLEOTIDE SEQUENCE</scope>
    <source>
        <strain evidence="2">NBRC 112290</strain>
    </source>
</reference>
<name>A0AA38CNN1_9MICO</name>
<dbReference type="Proteomes" id="UP001157161">
    <property type="component" value="Unassembled WGS sequence"/>
</dbReference>
<evidence type="ECO:0000313" key="3">
    <source>
        <dbReference type="Proteomes" id="UP001157161"/>
    </source>
</evidence>
<proteinExistence type="predicted"/>
<dbReference type="EMBL" id="BSUM01000001">
    <property type="protein sequence ID" value="GMA31373.1"/>
    <property type="molecule type" value="Genomic_DNA"/>
</dbReference>
<gene>
    <name evidence="2" type="ORF">GCM10025875_13650</name>
</gene>
<keyword evidence="3" id="KW-1185">Reference proteome</keyword>
<sequence length="175" mass="18373">MARPGTVRRRRDAGGPGAQRSGGLRGADAAHRPRLEVLPADGGVIALRAAAWIHLGGPPPDVLDVHVPRPLRARFGVVRYRCARTSGLDVDAIGGVPTTSLLTTACDLAREVSALEDSGDDDGARLARESLRAVLEHVRPDAVRGRLLSAARARGRRALAVVDALAPAAGLSPWR</sequence>
<evidence type="ECO:0000256" key="1">
    <source>
        <dbReference type="SAM" id="MobiDB-lite"/>
    </source>
</evidence>
<dbReference type="AlphaFoldDB" id="A0AA38CNN1"/>
<comment type="caution">
    <text evidence="2">The sequence shown here is derived from an EMBL/GenBank/DDBJ whole genome shotgun (WGS) entry which is preliminary data.</text>
</comment>
<protein>
    <submittedName>
        <fullName evidence="2">Uncharacterized protein</fullName>
    </submittedName>
</protein>